<gene>
    <name evidence="2" type="ORF">J2Z37_003866</name>
</gene>
<dbReference type="Proteomes" id="UP001519343">
    <property type="component" value="Unassembled WGS sequence"/>
</dbReference>
<proteinExistence type="predicted"/>
<protein>
    <submittedName>
        <fullName evidence="2">Iron-sulfur cluster assembly protein</fullName>
    </submittedName>
</protein>
<dbReference type="InterPro" id="IPR031108">
    <property type="entry name" value="IscA_plant_cyanobact"/>
</dbReference>
<accession>A0ABS4GUC4</accession>
<evidence type="ECO:0000313" key="2">
    <source>
        <dbReference type="EMBL" id="MBP1933849.1"/>
    </source>
</evidence>
<dbReference type="InterPro" id="IPR000361">
    <property type="entry name" value="ATAP_core_dom"/>
</dbReference>
<dbReference type="RefSeq" id="WP_209811864.1">
    <property type="nucleotide sequence ID" value="NZ_JAGGKT010000014.1"/>
</dbReference>
<dbReference type="Pfam" id="PF01521">
    <property type="entry name" value="Fe-S_biosyn"/>
    <property type="match status" value="1"/>
</dbReference>
<dbReference type="PROSITE" id="PS01152">
    <property type="entry name" value="HESB"/>
    <property type="match status" value="1"/>
</dbReference>
<dbReference type="Gene3D" id="2.60.300.12">
    <property type="entry name" value="HesB-like domain"/>
    <property type="match status" value="1"/>
</dbReference>
<sequence>MIKISEDAVGKIKEILAEQNNENLFLRVAVNQGGCSGFTYGMGFDEEERTGDKDFVIDGLRVVVDEDSAKYLYGVEIDYKESMVGGGFTIENPNAIATCGCGSSFRTATDEGKAEKCD</sequence>
<organism evidence="2 3">
    <name type="scientific">Ammoniphilus resinae</name>
    <dbReference type="NCBI Taxonomy" id="861532"/>
    <lineage>
        <taxon>Bacteria</taxon>
        <taxon>Bacillati</taxon>
        <taxon>Bacillota</taxon>
        <taxon>Bacilli</taxon>
        <taxon>Bacillales</taxon>
        <taxon>Paenibacillaceae</taxon>
        <taxon>Aneurinibacillus group</taxon>
        <taxon>Ammoniphilus</taxon>
    </lineage>
</organism>
<dbReference type="PANTHER" id="PTHR47265">
    <property type="entry name" value="IRON-SULFUR ASSEMBLY PROTEIN ISCA, CHLOROPLASTIC"/>
    <property type="match status" value="1"/>
</dbReference>
<dbReference type="InterPro" id="IPR035903">
    <property type="entry name" value="HesB-like_dom_sf"/>
</dbReference>
<evidence type="ECO:0000313" key="3">
    <source>
        <dbReference type="Proteomes" id="UP001519343"/>
    </source>
</evidence>
<comment type="caution">
    <text evidence="2">The sequence shown here is derived from an EMBL/GenBank/DDBJ whole genome shotgun (WGS) entry which is preliminary data.</text>
</comment>
<dbReference type="SUPFAM" id="SSF89360">
    <property type="entry name" value="HesB-like domain"/>
    <property type="match status" value="1"/>
</dbReference>
<dbReference type="NCBIfam" id="NF010147">
    <property type="entry name" value="PRK13623.1"/>
    <property type="match status" value="1"/>
</dbReference>
<keyword evidence="3" id="KW-1185">Reference proteome</keyword>
<name>A0ABS4GUC4_9BACL</name>
<feature type="domain" description="Core" evidence="1">
    <location>
        <begin position="2"/>
        <end position="102"/>
    </location>
</feature>
<dbReference type="NCBIfam" id="TIGR00049">
    <property type="entry name" value="iron-sulfur cluster assembly accessory protein"/>
    <property type="match status" value="1"/>
</dbReference>
<dbReference type="InterPro" id="IPR016092">
    <property type="entry name" value="ATAP"/>
</dbReference>
<dbReference type="PANTHER" id="PTHR47265:SF1">
    <property type="entry name" value="IRON-SULFUR ASSEMBLY PROTEIN ISCA, CHLOROPLASTIC"/>
    <property type="match status" value="1"/>
</dbReference>
<dbReference type="InterPro" id="IPR017870">
    <property type="entry name" value="FeS_cluster_insertion_CS"/>
</dbReference>
<dbReference type="EMBL" id="JAGGKT010000014">
    <property type="protein sequence ID" value="MBP1933849.1"/>
    <property type="molecule type" value="Genomic_DNA"/>
</dbReference>
<reference evidence="2 3" key="1">
    <citation type="submission" date="2021-03" db="EMBL/GenBank/DDBJ databases">
        <title>Genomic Encyclopedia of Type Strains, Phase IV (KMG-IV): sequencing the most valuable type-strain genomes for metagenomic binning, comparative biology and taxonomic classification.</title>
        <authorList>
            <person name="Goeker M."/>
        </authorList>
    </citation>
    <scope>NUCLEOTIDE SEQUENCE [LARGE SCALE GENOMIC DNA]</scope>
    <source>
        <strain evidence="2 3">DSM 24738</strain>
    </source>
</reference>
<evidence type="ECO:0000259" key="1">
    <source>
        <dbReference type="Pfam" id="PF01521"/>
    </source>
</evidence>